<organism evidence="2 3">
    <name type="scientific">Halobacteriovorax marinus</name>
    <dbReference type="NCBI Taxonomy" id="97084"/>
    <lineage>
        <taxon>Bacteria</taxon>
        <taxon>Pseudomonadati</taxon>
        <taxon>Bdellovibrionota</taxon>
        <taxon>Bacteriovoracia</taxon>
        <taxon>Bacteriovoracales</taxon>
        <taxon>Halobacteriovoraceae</taxon>
        <taxon>Halobacteriovorax</taxon>
    </lineage>
</organism>
<sequence length="139" mass="16076">MKLFLSLVLLSVLSNPAFAERGKCKRILKKGQKLGIKGNDFAEKARVRWIKGQDEVRAHNFDKACSIAVNTLELYNDASTYYTKAMDKFNEADYTVCNNIQSIRNSRIHHDRVMEANFGIEYYLDEDYSVLSYFNNNCE</sequence>
<evidence type="ECO:0000313" key="3">
    <source>
        <dbReference type="Proteomes" id="UP000196531"/>
    </source>
</evidence>
<protein>
    <submittedName>
        <fullName evidence="2">Uncharacterized protein</fullName>
    </submittedName>
</protein>
<proteinExistence type="predicted"/>
<comment type="caution">
    <text evidence="2">The sequence shown here is derived from an EMBL/GenBank/DDBJ whole genome shotgun (WGS) entry which is preliminary data.</text>
</comment>
<dbReference type="Proteomes" id="UP000196531">
    <property type="component" value="Unassembled WGS sequence"/>
</dbReference>
<dbReference type="EMBL" id="MAAO01000006">
    <property type="protein sequence ID" value="OUR97386.1"/>
    <property type="molecule type" value="Genomic_DNA"/>
</dbReference>
<name>A0A1Y5F8X9_9BACT</name>
<accession>A0A1Y5F8X9</accession>
<feature type="signal peptide" evidence="1">
    <location>
        <begin position="1"/>
        <end position="19"/>
    </location>
</feature>
<evidence type="ECO:0000256" key="1">
    <source>
        <dbReference type="SAM" id="SignalP"/>
    </source>
</evidence>
<evidence type="ECO:0000313" key="2">
    <source>
        <dbReference type="EMBL" id="OUR97386.1"/>
    </source>
</evidence>
<reference evidence="3" key="1">
    <citation type="journal article" date="2017" name="Proc. Natl. Acad. Sci. U.S.A.">
        <title>Simulation of Deepwater Horizon oil plume reveals substrate specialization within a complex community of hydrocarbon-degraders.</title>
        <authorList>
            <person name="Hu P."/>
            <person name="Dubinsky E.A."/>
            <person name="Probst A.J."/>
            <person name="Wang J."/>
            <person name="Sieber C.M.K."/>
            <person name="Tom L.M."/>
            <person name="Gardinali P."/>
            <person name="Banfield J.F."/>
            <person name="Atlas R.M."/>
            <person name="Andersen G.L."/>
        </authorList>
    </citation>
    <scope>NUCLEOTIDE SEQUENCE [LARGE SCALE GENOMIC DNA]</scope>
</reference>
<dbReference type="AlphaFoldDB" id="A0A1Y5F8X9"/>
<gene>
    <name evidence="2" type="ORF">A9Q84_13760</name>
</gene>
<feature type="chain" id="PRO_5012305864" evidence="1">
    <location>
        <begin position="20"/>
        <end position="139"/>
    </location>
</feature>
<keyword evidence="1" id="KW-0732">Signal</keyword>